<gene>
    <name evidence="3" type="ORF">B0I21_101564</name>
</gene>
<comment type="caution">
    <text evidence="3">The sequence shown here is derived from an EMBL/GenBank/DDBJ whole genome shotgun (WGS) entry which is preliminary data.</text>
</comment>
<dbReference type="OrthoDB" id="1419682at2"/>
<organism evidence="3 4">
    <name type="scientific">Sphingobacterium paludis</name>
    <dbReference type="NCBI Taxonomy" id="1476465"/>
    <lineage>
        <taxon>Bacteria</taxon>
        <taxon>Pseudomonadati</taxon>
        <taxon>Bacteroidota</taxon>
        <taxon>Sphingobacteriia</taxon>
        <taxon>Sphingobacteriales</taxon>
        <taxon>Sphingobacteriaceae</taxon>
        <taxon>Sphingobacterium</taxon>
    </lineage>
</organism>
<evidence type="ECO:0000313" key="4">
    <source>
        <dbReference type="Proteomes" id="UP000294752"/>
    </source>
</evidence>
<feature type="transmembrane region" description="Helical" evidence="2">
    <location>
        <begin position="46"/>
        <end position="65"/>
    </location>
</feature>
<protein>
    <submittedName>
        <fullName evidence="3">Outer membrane protein with beta-barrel domain</fullName>
    </submittedName>
</protein>
<dbReference type="RefSeq" id="WP_133638821.1">
    <property type="nucleotide sequence ID" value="NZ_SNZV01000001.1"/>
</dbReference>
<dbReference type="EMBL" id="SNZV01000001">
    <property type="protein sequence ID" value="TDS17693.1"/>
    <property type="molecule type" value="Genomic_DNA"/>
</dbReference>
<keyword evidence="2" id="KW-0812">Transmembrane</keyword>
<keyword evidence="2" id="KW-0472">Membrane</keyword>
<sequence>MEESNNKELIEVIKERLKVADDRPYRAGAWEGFKAKYEPKKTTKLLPAYWAAAAALVVAGFTFLLRTEDQPRDFVVVQQENAGTQNQELKPQIDSKSGWKEEQQRPTETPRPASGALSDAVFPDDAVPSSRLAWYDHSTIVAMNERGLSGPTQPWQTGQSMLNFKLNLSPKIASFGDDVDHPEIRETNLGEGFELAQRPDAHELARDKAALKLNPTRFNFNDKFEVGAFLSPSTTNQRFDVGGGLVLAYQLSDKLALRTGAAFNQYEVGLLGSELSASSSEGMRFNSPETPVDGAALVSKDVPYRASNLLLPDLNFVSGKVQTLDIPLEIKYNVGRQFYATGGISYAVVLSQERFNHITEYSGAPTYSSASDSGQPTNQPTAVERTLQAETNNVNTNGFGGFANFSIGRKTTLSKSFKLSIEPFVKIPIGQFKRADMNYTNGGLRVITTF</sequence>
<evidence type="ECO:0000256" key="2">
    <source>
        <dbReference type="SAM" id="Phobius"/>
    </source>
</evidence>
<dbReference type="Proteomes" id="UP000294752">
    <property type="component" value="Unassembled WGS sequence"/>
</dbReference>
<evidence type="ECO:0000313" key="3">
    <source>
        <dbReference type="EMBL" id="TDS17693.1"/>
    </source>
</evidence>
<keyword evidence="2" id="KW-1133">Transmembrane helix</keyword>
<feature type="compositionally biased region" description="Basic and acidic residues" evidence="1">
    <location>
        <begin position="91"/>
        <end position="105"/>
    </location>
</feature>
<proteinExistence type="predicted"/>
<name>A0A4R7D8T9_9SPHI</name>
<evidence type="ECO:0000256" key="1">
    <source>
        <dbReference type="SAM" id="MobiDB-lite"/>
    </source>
</evidence>
<accession>A0A4R7D8T9</accession>
<feature type="region of interest" description="Disordered" evidence="1">
    <location>
        <begin position="80"/>
        <end position="121"/>
    </location>
</feature>
<reference evidence="3 4" key="1">
    <citation type="submission" date="2019-03" db="EMBL/GenBank/DDBJ databases">
        <title>Genomic Encyclopedia of Type Strains, Phase III (KMG-III): the genomes of soil and plant-associated and newly described type strains.</title>
        <authorList>
            <person name="Whitman W."/>
        </authorList>
    </citation>
    <scope>NUCLEOTIDE SEQUENCE [LARGE SCALE GENOMIC DNA]</scope>
    <source>
        <strain evidence="3 4">CGMCC 1.12801</strain>
    </source>
</reference>
<keyword evidence="4" id="KW-1185">Reference proteome</keyword>
<dbReference type="AlphaFoldDB" id="A0A4R7D8T9"/>
<feature type="compositionally biased region" description="Polar residues" evidence="1">
    <location>
        <begin position="80"/>
        <end position="89"/>
    </location>
</feature>